<reference evidence="2 3" key="1">
    <citation type="submission" date="2020-05" db="EMBL/GenBank/DDBJ databases">
        <title>Genome Sequencing of Type Strains.</title>
        <authorList>
            <person name="Lemaire J.F."/>
            <person name="Inderbitzin P."/>
            <person name="Gregorio O.A."/>
            <person name="Collins S.B."/>
            <person name="Wespe N."/>
            <person name="Knight-Connoni V."/>
        </authorList>
    </citation>
    <scope>NUCLEOTIDE SEQUENCE [LARGE SCALE GENOMIC DNA]</scope>
    <source>
        <strain evidence="2 3">LMG 21957</strain>
    </source>
</reference>
<gene>
    <name evidence="2" type="ORF">HP552_12780</name>
</gene>
<feature type="transmembrane region" description="Helical" evidence="1">
    <location>
        <begin position="38"/>
        <end position="55"/>
    </location>
</feature>
<dbReference type="Proteomes" id="UP000526125">
    <property type="component" value="Unassembled WGS sequence"/>
</dbReference>
<feature type="transmembrane region" description="Helical" evidence="1">
    <location>
        <begin position="92"/>
        <end position="120"/>
    </location>
</feature>
<evidence type="ECO:0000313" key="3">
    <source>
        <dbReference type="Proteomes" id="UP000526125"/>
    </source>
</evidence>
<accession>A0A7Y6BW63</accession>
<dbReference type="InterPro" id="IPR021257">
    <property type="entry name" value="DUF2809"/>
</dbReference>
<dbReference type="Pfam" id="PF10990">
    <property type="entry name" value="DUF2809"/>
    <property type="match status" value="1"/>
</dbReference>
<dbReference type="AlphaFoldDB" id="A0A7Y6BW63"/>
<name>A0A7Y6BW63_9BACL</name>
<protein>
    <submittedName>
        <fullName evidence="2">DUF2809 domain-containing protein</fullName>
    </submittedName>
</protein>
<comment type="caution">
    <text evidence="2">The sequence shown here is derived from an EMBL/GenBank/DDBJ whole genome shotgun (WGS) entry which is preliminary data.</text>
</comment>
<evidence type="ECO:0000313" key="2">
    <source>
        <dbReference type="EMBL" id="NUU76108.1"/>
    </source>
</evidence>
<organism evidence="2 3">
    <name type="scientific">Paenibacillus xylanilyticus</name>
    <dbReference type="NCBI Taxonomy" id="248903"/>
    <lineage>
        <taxon>Bacteria</taxon>
        <taxon>Bacillati</taxon>
        <taxon>Bacillota</taxon>
        <taxon>Bacilli</taxon>
        <taxon>Bacillales</taxon>
        <taxon>Paenibacillaceae</taxon>
        <taxon>Paenibacillus</taxon>
    </lineage>
</organism>
<dbReference type="EMBL" id="JABMCB010000178">
    <property type="protein sequence ID" value="NUU76108.1"/>
    <property type="molecule type" value="Genomic_DNA"/>
</dbReference>
<feature type="transmembrane region" description="Helical" evidence="1">
    <location>
        <begin position="62"/>
        <end position="80"/>
    </location>
</feature>
<sequence>MLIRGRLMYLIAAVITMAAGLASRHFGGMLPVFLHEHAGDALWAGMVYFGIRMIWISRSRVWAIMFGVIFSSAIEFSQMIQTPWLNELRSTMFGALILGRGFLVVDLIRYTVGIMCMFVLDHYFLSNRRS</sequence>
<feature type="transmembrane region" description="Helical" evidence="1">
    <location>
        <begin position="7"/>
        <end position="26"/>
    </location>
</feature>
<proteinExistence type="predicted"/>
<evidence type="ECO:0000256" key="1">
    <source>
        <dbReference type="SAM" id="Phobius"/>
    </source>
</evidence>
<keyword evidence="3" id="KW-1185">Reference proteome</keyword>
<keyword evidence="1" id="KW-0812">Transmembrane</keyword>
<keyword evidence="1" id="KW-1133">Transmembrane helix</keyword>
<keyword evidence="1" id="KW-0472">Membrane</keyword>